<evidence type="ECO:0000313" key="2">
    <source>
        <dbReference type="Proteomes" id="UP000247233"/>
    </source>
</evidence>
<dbReference type="OrthoDB" id="4524525at2759"/>
<organism evidence="1 2">
    <name type="scientific">Aspergillus heteromorphus CBS 117.55</name>
    <dbReference type="NCBI Taxonomy" id="1448321"/>
    <lineage>
        <taxon>Eukaryota</taxon>
        <taxon>Fungi</taxon>
        <taxon>Dikarya</taxon>
        <taxon>Ascomycota</taxon>
        <taxon>Pezizomycotina</taxon>
        <taxon>Eurotiomycetes</taxon>
        <taxon>Eurotiomycetidae</taxon>
        <taxon>Eurotiales</taxon>
        <taxon>Aspergillaceae</taxon>
        <taxon>Aspergillus</taxon>
        <taxon>Aspergillus subgen. Circumdati</taxon>
    </lineage>
</organism>
<dbReference type="Proteomes" id="UP000247233">
    <property type="component" value="Unassembled WGS sequence"/>
</dbReference>
<dbReference type="AlphaFoldDB" id="A0A317X3C1"/>
<dbReference type="RefSeq" id="XP_025404574.1">
    <property type="nucleotide sequence ID" value="XM_025547696.1"/>
</dbReference>
<dbReference type="EMBL" id="MSFL01000001">
    <property type="protein sequence ID" value="PWY92835.1"/>
    <property type="molecule type" value="Genomic_DNA"/>
</dbReference>
<proteinExistence type="predicted"/>
<gene>
    <name evidence="1" type="ORF">BO70DRAFT_425494</name>
</gene>
<name>A0A317X3C1_9EURO</name>
<reference evidence="1 2" key="1">
    <citation type="submission" date="2016-12" db="EMBL/GenBank/DDBJ databases">
        <title>The genomes of Aspergillus section Nigri reveals drivers in fungal speciation.</title>
        <authorList>
            <consortium name="DOE Joint Genome Institute"/>
            <person name="Vesth T.C."/>
            <person name="Nybo J."/>
            <person name="Theobald S."/>
            <person name="Brandl J."/>
            <person name="Frisvad J.C."/>
            <person name="Nielsen K.F."/>
            <person name="Lyhne E.K."/>
            <person name="Kogle M.E."/>
            <person name="Kuo A."/>
            <person name="Riley R."/>
            <person name="Clum A."/>
            <person name="Nolan M."/>
            <person name="Lipzen A."/>
            <person name="Salamov A."/>
            <person name="Henrissat B."/>
            <person name="Wiebenga A."/>
            <person name="De Vries R.P."/>
            <person name="Grigoriev I.V."/>
            <person name="Mortensen U.H."/>
            <person name="Andersen M.R."/>
            <person name="Baker S.E."/>
        </authorList>
    </citation>
    <scope>NUCLEOTIDE SEQUENCE [LARGE SCALE GENOMIC DNA]</scope>
    <source>
        <strain evidence="1 2">CBS 117.55</strain>
    </source>
</reference>
<dbReference type="VEuPathDB" id="FungiDB:BO70DRAFT_425494"/>
<protein>
    <submittedName>
        <fullName evidence="1">Uncharacterized protein</fullName>
    </submittedName>
</protein>
<comment type="caution">
    <text evidence="1">The sequence shown here is derived from an EMBL/GenBank/DDBJ whole genome shotgun (WGS) entry which is preliminary data.</text>
</comment>
<dbReference type="STRING" id="1448321.A0A317X3C1"/>
<sequence length="363" mass="42940">MSYAYLLQEVLNERVDWRLECSRKEGLIIPAAEFERTEFVKHPYLWYYFFRVILHDPITETFHISGIRPSPLTPEYHYHVLTDFKKARLVGNVEKEDLENRKFSVAEIFRPDRKRQEGKVIGFAVHAHCWLLVDQVIGHNIVERNLRAFTESVRRFWRSHYDGLVKNALPPHSYDCCIEYNLNNLYPTKIVREYNPWWTWGVHIQRSHRPGNPFRIPEIQQLIAKVTKCPSGKKGLRPGRYLPPISDLPLDIALNIMDYIYADRPLCWERLDDVRNSLEVLQWKLPVSYWVPRCNSDIFFEVDTLVKAGHEVDWEALCLGMEELVLDREWCCTSGLNYRCLVLNILRDLHEELVLKLCHNAHG</sequence>
<dbReference type="GeneID" id="37069933"/>
<keyword evidence="2" id="KW-1185">Reference proteome</keyword>
<evidence type="ECO:0000313" key="1">
    <source>
        <dbReference type="EMBL" id="PWY92835.1"/>
    </source>
</evidence>
<accession>A0A317X3C1</accession>